<reference evidence="2 3" key="1">
    <citation type="submission" date="2017-06" db="EMBL/GenBank/DDBJ databases">
        <title>Genome Sequencing of the methanotroph Methylovulum psychrotolerants str. HV10-M2 isolated from a high-altitude environment.</title>
        <authorList>
            <person name="Mateos-Rivera A."/>
        </authorList>
    </citation>
    <scope>NUCLEOTIDE SEQUENCE [LARGE SCALE GENOMIC DNA]</scope>
    <source>
        <strain evidence="2 3">HV10_M2</strain>
    </source>
</reference>
<keyword evidence="1" id="KW-0472">Membrane</keyword>
<gene>
    <name evidence="2" type="ORF">CEK71_14310</name>
</gene>
<organism evidence="2 3">
    <name type="scientific">Methylovulum psychrotolerans</name>
    <dbReference type="NCBI Taxonomy" id="1704499"/>
    <lineage>
        <taxon>Bacteria</taxon>
        <taxon>Pseudomonadati</taxon>
        <taxon>Pseudomonadota</taxon>
        <taxon>Gammaproteobacteria</taxon>
        <taxon>Methylococcales</taxon>
        <taxon>Methylococcaceae</taxon>
        <taxon>Methylovulum</taxon>
    </lineage>
</organism>
<sequence length="222" mass="24597">MLFDLLFPLLMLSFGTQLLQPCIPILISKKPALTSNTLKIITMVLLYQFILSLLLASLFLGVTAYGRTLGAITFGSKLFYLSLSILVIATVLMVISSRSLYQKDLTSCTLAGIPIQYLRPTLYKALDNLGLHYQENLCQITLPDLAIAIEVRLSDHAICFRVAQPIDKILLKRLCRAYQDQYAADAVPLLKNRSIMAGLTGIACILGSVFLMVNWAATHFSH</sequence>
<keyword evidence="1" id="KW-0812">Transmembrane</keyword>
<feature type="transmembrane region" description="Helical" evidence="1">
    <location>
        <begin position="78"/>
        <end position="95"/>
    </location>
</feature>
<dbReference type="AlphaFoldDB" id="A0A1Z4C0T3"/>
<feature type="transmembrane region" description="Helical" evidence="1">
    <location>
        <begin position="195"/>
        <end position="217"/>
    </location>
</feature>
<evidence type="ECO:0000256" key="1">
    <source>
        <dbReference type="SAM" id="Phobius"/>
    </source>
</evidence>
<dbReference type="Proteomes" id="UP000197019">
    <property type="component" value="Chromosome"/>
</dbReference>
<dbReference type="KEGG" id="mpsy:CEK71_14310"/>
<proteinExistence type="predicted"/>
<dbReference type="EMBL" id="CP022129">
    <property type="protein sequence ID" value="ASF47147.1"/>
    <property type="molecule type" value="Genomic_DNA"/>
</dbReference>
<name>A0A1Z4C0T3_9GAMM</name>
<accession>A0A1Z4C0T3</accession>
<feature type="transmembrane region" description="Helical" evidence="1">
    <location>
        <begin position="6"/>
        <end position="28"/>
    </location>
</feature>
<evidence type="ECO:0000313" key="3">
    <source>
        <dbReference type="Proteomes" id="UP000197019"/>
    </source>
</evidence>
<protein>
    <submittedName>
        <fullName evidence="2">Uncharacterized protein</fullName>
    </submittedName>
</protein>
<keyword evidence="3" id="KW-1185">Reference proteome</keyword>
<keyword evidence="1" id="KW-1133">Transmembrane helix</keyword>
<evidence type="ECO:0000313" key="2">
    <source>
        <dbReference type="EMBL" id="ASF47147.1"/>
    </source>
</evidence>
<feature type="transmembrane region" description="Helical" evidence="1">
    <location>
        <begin position="40"/>
        <end position="66"/>
    </location>
</feature>